<evidence type="ECO:0000313" key="2">
    <source>
        <dbReference type="EMBL" id="MDR5899557.1"/>
    </source>
</evidence>
<proteinExistence type="predicted"/>
<reference evidence="2 3" key="1">
    <citation type="submission" date="2023-04" db="EMBL/GenBank/DDBJ databases">
        <title>A long-awaited taxogenomic arrangement of the family Halomonadaceae.</title>
        <authorList>
            <person name="De La Haba R."/>
            <person name="Chuvochina M."/>
            <person name="Wittouck S."/>
            <person name="Arahal D.R."/>
            <person name="Sanchez-Porro C."/>
            <person name="Hugenholtz P."/>
            <person name="Ventosa A."/>
        </authorList>
    </citation>
    <scope>NUCLEOTIDE SEQUENCE [LARGE SCALE GENOMIC DNA]</scope>
    <source>
        <strain evidence="2 3">DSM 21020</strain>
    </source>
</reference>
<dbReference type="Proteomes" id="UP001254564">
    <property type="component" value="Unassembled WGS sequence"/>
</dbReference>
<evidence type="ECO:0000259" key="1">
    <source>
        <dbReference type="Pfam" id="PF17680"/>
    </source>
</evidence>
<dbReference type="RefSeq" id="WP_309656441.1">
    <property type="nucleotide sequence ID" value="NZ_JARWAN010000018.1"/>
</dbReference>
<comment type="caution">
    <text evidence="2">The sequence shown here is derived from an EMBL/GenBank/DDBJ whole genome shotgun (WGS) entry which is preliminary data.</text>
</comment>
<dbReference type="Pfam" id="PF17680">
    <property type="entry name" value="FlgO"/>
    <property type="match status" value="1"/>
</dbReference>
<name>A0ABU1H5H9_9GAMM</name>
<keyword evidence="3" id="KW-1185">Reference proteome</keyword>
<accession>A0ABU1H5H9</accession>
<feature type="domain" description="FlgO" evidence="1">
    <location>
        <begin position="56"/>
        <end position="185"/>
    </location>
</feature>
<dbReference type="EMBL" id="JARWAN010000018">
    <property type="protein sequence ID" value="MDR5899557.1"/>
    <property type="molecule type" value="Genomic_DNA"/>
</dbReference>
<dbReference type="InterPro" id="IPR041215">
    <property type="entry name" value="FlgO_dom"/>
</dbReference>
<protein>
    <submittedName>
        <fullName evidence="2">FlgO family outer membrane protein</fullName>
    </submittedName>
</protein>
<sequence>MPLTHVSLVPFSLMRSRTLRLIAISFFMLSLSACTLFSHESAATPAPKPDLSELAHQAAERIVAGNPDITRYSPMIAATFVDIDNLSQSSTFGRISSEIMASALARQGMQVREVKMRDSMFIEESVGELILSRQVQRLSAQHDARSILMGTYAQGQDYVYVSARVVRSGDAMVLGTADFRLPLNNNTRSLLNGGGW</sequence>
<evidence type="ECO:0000313" key="3">
    <source>
        <dbReference type="Proteomes" id="UP001254564"/>
    </source>
</evidence>
<gene>
    <name evidence="2" type="ORF">QC823_11235</name>
</gene>
<organism evidence="2 3">
    <name type="scientific">Vreelandella vilamensis</name>
    <dbReference type="NCBI Taxonomy" id="531309"/>
    <lineage>
        <taxon>Bacteria</taxon>
        <taxon>Pseudomonadati</taxon>
        <taxon>Pseudomonadota</taxon>
        <taxon>Gammaproteobacteria</taxon>
        <taxon>Oceanospirillales</taxon>
        <taxon>Halomonadaceae</taxon>
        <taxon>Vreelandella</taxon>
    </lineage>
</organism>